<keyword evidence="3" id="KW-1003">Cell membrane</keyword>
<dbReference type="PANTHER" id="PTHR37937:SF1">
    <property type="entry name" value="CONJUGATIVE TRANSFER: DNA TRANSPORT"/>
    <property type="match status" value="1"/>
</dbReference>
<evidence type="ECO:0000256" key="5">
    <source>
        <dbReference type="ARBA" id="ARBA00022989"/>
    </source>
</evidence>
<dbReference type="PANTHER" id="PTHR37937">
    <property type="entry name" value="CONJUGATIVE TRANSFER: DNA TRANSPORT"/>
    <property type="match status" value="1"/>
</dbReference>
<proteinExistence type="inferred from homology"/>
<dbReference type="InterPro" id="IPR003688">
    <property type="entry name" value="TraG/VirD4"/>
</dbReference>
<gene>
    <name evidence="7" type="ORF">DWZ04_00165</name>
</gene>
<evidence type="ECO:0000256" key="6">
    <source>
        <dbReference type="ARBA" id="ARBA00023136"/>
    </source>
</evidence>
<keyword evidence="6" id="KW-0472">Membrane</keyword>
<dbReference type="GO" id="GO:0005886">
    <property type="term" value="C:plasma membrane"/>
    <property type="evidence" value="ECO:0007669"/>
    <property type="project" value="UniProtKB-SubCell"/>
</dbReference>
<dbReference type="Proteomes" id="UP000260783">
    <property type="component" value="Unassembled WGS sequence"/>
</dbReference>
<organism evidence="7 8">
    <name type="scientific">Faecalibacterium prausnitzii</name>
    <dbReference type="NCBI Taxonomy" id="853"/>
    <lineage>
        <taxon>Bacteria</taxon>
        <taxon>Bacillati</taxon>
        <taxon>Bacillota</taxon>
        <taxon>Clostridia</taxon>
        <taxon>Eubacteriales</taxon>
        <taxon>Oscillospiraceae</taxon>
        <taxon>Faecalibacterium</taxon>
    </lineage>
</organism>
<dbReference type="InterPro" id="IPR027417">
    <property type="entry name" value="P-loop_NTPase"/>
</dbReference>
<sequence length="588" mass="65828">MTTKKLTKLLALYLPYLLLGLVATNFGEAWRLAESKELGERIMSMMGTIPAAFANPLPSLHPLDLLVGLCCGAGLRLAVYLRGKNAKKYRHGMEYGSARWGTPKDIEPFMAPKFADNIILTKTERLMMSNRPSDPKNARNKNVLIVGGSGSGKTRFWLKPNLLQCHSSYVITDPKGSIVVECGNALLKNGYKLKILNTINFSKSMRYNPFAYVHSEKDILKLVTTLMTNTKGEGSGGDPFWEKSERLLLTALIAYLHYEAPVEEQNFATLLEMLNTMQVLEDDEEYQNPVDLLFEELAKKKPNSFAGRQYKLYKLAAGKTAKSILISCGARLAPFDIQELRDLTMYDELQLDTLGDKKTALFLIMSDTDSTFNFLISMVYTQLFNLLCDKADDVYGGKLPIHVRCLIDECANIGQIPQLEKLVATIRSREISACLVLQTRSQLKAIYKDNADSIVGNMDSQIFLGGSEPTTLKDLAEALGKETIDSYNNSDTRGNSPSYGTNYQKLGHELMSRDELAVLDGGKCILQLRGVRPFLSDKYDLTQHPNYKLTSDYDPKNTFDIEKYLNRKEKINPNDEFVVIDADSLPSA</sequence>
<comment type="similarity">
    <text evidence="2">Belongs to the VirD4/TraG family.</text>
</comment>
<dbReference type="Pfam" id="PF02534">
    <property type="entry name" value="T4SS-DNA_transf"/>
    <property type="match status" value="1"/>
</dbReference>
<evidence type="ECO:0000256" key="1">
    <source>
        <dbReference type="ARBA" id="ARBA00004651"/>
    </source>
</evidence>
<evidence type="ECO:0000256" key="4">
    <source>
        <dbReference type="ARBA" id="ARBA00022692"/>
    </source>
</evidence>
<reference evidence="7 8" key="1">
    <citation type="submission" date="2018-08" db="EMBL/GenBank/DDBJ databases">
        <title>A genome reference for cultivated species of the human gut microbiota.</title>
        <authorList>
            <person name="Zou Y."/>
            <person name="Xue W."/>
            <person name="Luo G."/>
        </authorList>
    </citation>
    <scope>NUCLEOTIDE SEQUENCE [LARGE SCALE GENOMIC DNA]</scope>
    <source>
        <strain evidence="7 8">AF29-11BH</strain>
    </source>
</reference>
<dbReference type="InterPro" id="IPR051539">
    <property type="entry name" value="T4SS-coupling_protein"/>
</dbReference>
<comment type="caution">
    <text evidence="7">The sequence shown here is derived from an EMBL/GenBank/DDBJ whole genome shotgun (WGS) entry which is preliminary data.</text>
</comment>
<keyword evidence="5" id="KW-1133">Transmembrane helix</keyword>
<dbReference type="NCBIfam" id="NF045973">
    <property type="entry name" value="conju_CD1115"/>
    <property type="match status" value="1"/>
</dbReference>
<evidence type="ECO:0000256" key="2">
    <source>
        <dbReference type="ARBA" id="ARBA00008806"/>
    </source>
</evidence>
<evidence type="ECO:0000256" key="3">
    <source>
        <dbReference type="ARBA" id="ARBA00022475"/>
    </source>
</evidence>
<accession>A0A3E2UZQ2</accession>
<evidence type="ECO:0000313" key="7">
    <source>
        <dbReference type="EMBL" id="RGC02308.1"/>
    </source>
</evidence>
<dbReference type="CDD" id="cd01127">
    <property type="entry name" value="TrwB_TraG_TraD_VirD4"/>
    <property type="match status" value="1"/>
</dbReference>
<dbReference type="EMBL" id="QVEW01000001">
    <property type="protein sequence ID" value="RGC02308.1"/>
    <property type="molecule type" value="Genomic_DNA"/>
</dbReference>
<comment type="subcellular location">
    <subcellularLocation>
        <location evidence="1">Cell membrane</location>
        <topology evidence="1">Multi-pass membrane protein</topology>
    </subcellularLocation>
</comment>
<dbReference type="SUPFAM" id="SSF52540">
    <property type="entry name" value="P-loop containing nucleoside triphosphate hydrolases"/>
    <property type="match status" value="1"/>
</dbReference>
<dbReference type="AlphaFoldDB" id="A0A3E2UZQ2"/>
<dbReference type="Gene3D" id="3.40.50.300">
    <property type="entry name" value="P-loop containing nucleotide triphosphate hydrolases"/>
    <property type="match status" value="1"/>
</dbReference>
<dbReference type="RefSeq" id="WP_117526152.1">
    <property type="nucleotide sequence ID" value="NZ_QVEW01000001.1"/>
</dbReference>
<protein>
    <submittedName>
        <fullName evidence="7">Type IV secretory system conjugative DNA transfer family protein</fullName>
    </submittedName>
</protein>
<keyword evidence="4" id="KW-0812">Transmembrane</keyword>
<name>A0A3E2UZQ2_9FIRM</name>
<evidence type="ECO:0000313" key="8">
    <source>
        <dbReference type="Proteomes" id="UP000260783"/>
    </source>
</evidence>